<dbReference type="GO" id="GO:0003677">
    <property type="term" value="F:DNA binding"/>
    <property type="evidence" value="ECO:0007669"/>
    <property type="project" value="InterPro"/>
</dbReference>
<evidence type="ECO:0000313" key="4">
    <source>
        <dbReference type="EMBL" id="KAF2842682.1"/>
    </source>
</evidence>
<comment type="subcellular location">
    <subcellularLocation>
        <location evidence="1">Nucleus</location>
    </subcellularLocation>
</comment>
<name>A0A9P4VV59_9PEZI</name>
<protein>
    <submittedName>
        <fullName evidence="4">DNA glycosylase</fullName>
    </submittedName>
</protein>
<dbReference type="GO" id="GO:0006285">
    <property type="term" value="P:base-excision repair, AP site formation"/>
    <property type="evidence" value="ECO:0007669"/>
    <property type="project" value="UniProtKB-ARBA"/>
</dbReference>
<dbReference type="InterPro" id="IPR003265">
    <property type="entry name" value="HhH-GPD_domain"/>
</dbReference>
<evidence type="ECO:0000256" key="2">
    <source>
        <dbReference type="ARBA" id="ARBA00023242"/>
    </source>
</evidence>
<keyword evidence="2" id="KW-0539">Nucleus</keyword>
<gene>
    <name evidence="4" type="ORF">M501DRAFT_902774</name>
</gene>
<feature type="non-terminal residue" evidence="4">
    <location>
        <position position="1"/>
    </location>
</feature>
<dbReference type="InterPro" id="IPR011257">
    <property type="entry name" value="DNA_glycosylase"/>
</dbReference>
<dbReference type="GO" id="GO:0003824">
    <property type="term" value="F:catalytic activity"/>
    <property type="evidence" value="ECO:0007669"/>
    <property type="project" value="InterPro"/>
</dbReference>
<dbReference type="GO" id="GO:0005634">
    <property type="term" value="C:nucleus"/>
    <property type="evidence" value="ECO:0007669"/>
    <property type="project" value="UniProtKB-SubCell"/>
</dbReference>
<organism evidence="4 5">
    <name type="scientific">Patellaria atrata CBS 101060</name>
    <dbReference type="NCBI Taxonomy" id="1346257"/>
    <lineage>
        <taxon>Eukaryota</taxon>
        <taxon>Fungi</taxon>
        <taxon>Dikarya</taxon>
        <taxon>Ascomycota</taxon>
        <taxon>Pezizomycotina</taxon>
        <taxon>Dothideomycetes</taxon>
        <taxon>Dothideomycetes incertae sedis</taxon>
        <taxon>Patellariales</taxon>
        <taxon>Patellariaceae</taxon>
        <taxon>Patellaria</taxon>
    </lineage>
</organism>
<feature type="non-terminal residue" evidence="4">
    <location>
        <position position="222"/>
    </location>
</feature>
<evidence type="ECO:0000256" key="1">
    <source>
        <dbReference type="ARBA" id="ARBA00004123"/>
    </source>
</evidence>
<keyword evidence="5" id="KW-1185">Reference proteome</keyword>
<dbReference type="SUPFAM" id="SSF48150">
    <property type="entry name" value="DNA-glycosylase"/>
    <property type="match status" value="1"/>
</dbReference>
<accession>A0A9P4VV59</accession>
<evidence type="ECO:0000313" key="5">
    <source>
        <dbReference type="Proteomes" id="UP000799429"/>
    </source>
</evidence>
<dbReference type="EMBL" id="MU006089">
    <property type="protein sequence ID" value="KAF2842682.1"/>
    <property type="molecule type" value="Genomic_DNA"/>
</dbReference>
<dbReference type="Gene3D" id="1.10.340.30">
    <property type="entry name" value="Hypothetical protein, domain 2"/>
    <property type="match status" value="1"/>
</dbReference>
<dbReference type="Proteomes" id="UP000799429">
    <property type="component" value="Unassembled WGS sequence"/>
</dbReference>
<evidence type="ECO:0000259" key="3">
    <source>
        <dbReference type="Pfam" id="PF00730"/>
    </source>
</evidence>
<dbReference type="PANTHER" id="PTHR15074:SF0">
    <property type="entry name" value="METHYL-CPG-BINDING DOMAIN PROTEIN 4-LIKE PROTEIN"/>
    <property type="match status" value="1"/>
</dbReference>
<reference evidence="4" key="1">
    <citation type="journal article" date="2020" name="Stud. Mycol.">
        <title>101 Dothideomycetes genomes: a test case for predicting lifestyles and emergence of pathogens.</title>
        <authorList>
            <person name="Haridas S."/>
            <person name="Albert R."/>
            <person name="Binder M."/>
            <person name="Bloem J."/>
            <person name="Labutti K."/>
            <person name="Salamov A."/>
            <person name="Andreopoulos B."/>
            <person name="Baker S."/>
            <person name="Barry K."/>
            <person name="Bills G."/>
            <person name="Bluhm B."/>
            <person name="Cannon C."/>
            <person name="Castanera R."/>
            <person name="Culley D."/>
            <person name="Daum C."/>
            <person name="Ezra D."/>
            <person name="Gonzalez J."/>
            <person name="Henrissat B."/>
            <person name="Kuo A."/>
            <person name="Liang C."/>
            <person name="Lipzen A."/>
            <person name="Lutzoni F."/>
            <person name="Magnuson J."/>
            <person name="Mondo S."/>
            <person name="Nolan M."/>
            <person name="Ohm R."/>
            <person name="Pangilinan J."/>
            <person name="Park H.-J."/>
            <person name="Ramirez L."/>
            <person name="Alfaro M."/>
            <person name="Sun H."/>
            <person name="Tritt A."/>
            <person name="Yoshinaga Y."/>
            <person name="Zwiers L.-H."/>
            <person name="Turgeon B."/>
            <person name="Goodwin S."/>
            <person name="Spatafora J."/>
            <person name="Crous P."/>
            <person name="Grigoriev I."/>
        </authorList>
    </citation>
    <scope>NUCLEOTIDE SEQUENCE</scope>
    <source>
        <strain evidence="4">CBS 101060</strain>
    </source>
</reference>
<dbReference type="Pfam" id="PF00730">
    <property type="entry name" value="HhH-GPD"/>
    <property type="match status" value="1"/>
</dbReference>
<sequence>SCLPFPPLEASSFGLIQEKLAADPFILLVAVVFLNKTKGTAAIPKFWQLIERYPTPEALAEADSCELTDIIQQLGLQNERAKTLINLANVWVADPPSKGRRHRKLNYPEPREGCNILPREILKDDDERFGAWEIAHLPGCGAYALDSWRIFCRDKLRGLALDWNGTGAGSPFQPEWMRVVPKDKELRAFLRWMWLKHGWTWDPKTGRKERTTFELQQQAKAG</sequence>
<feature type="domain" description="HhH-GPD" evidence="3">
    <location>
        <begin position="29"/>
        <end position="109"/>
    </location>
</feature>
<dbReference type="PANTHER" id="PTHR15074">
    <property type="entry name" value="METHYL-CPG-BINDING PROTEIN"/>
    <property type="match status" value="1"/>
</dbReference>
<comment type="caution">
    <text evidence="4">The sequence shown here is derived from an EMBL/GenBank/DDBJ whole genome shotgun (WGS) entry which is preliminary data.</text>
</comment>
<proteinExistence type="predicted"/>
<dbReference type="OrthoDB" id="10265068at2759"/>
<dbReference type="AlphaFoldDB" id="A0A9P4VV59"/>
<dbReference type="InterPro" id="IPR045138">
    <property type="entry name" value="MeCP2/MBD4"/>
</dbReference>